<dbReference type="Proteomes" id="UP000607796">
    <property type="component" value="Unassembled WGS sequence"/>
</dbReference>
<evidence type="ECO:0000256" key="5">
    <source>
        <dbReference type="ARBA" id="ARBA00023002"/>
    </source>
</evidence>
<evidence type="ECO:0000313" key="8">
    <source>
        <dbReference type="Proteomes" id="UP000607796"/>
    </source>
</evidence>
<dbReference type="InterPro" id="IPR016169">
    <property type="entry name" value="FAD-bd_PCMH_sub2"/>
</dbReference>
<dbReference type="InterPro" id="IPR004113">
    <property type="entry name" value="FAD-bd_oxidored_4_C"/>
</dbReference>
<dbReference type="Pfam" id="PF01565">
    <property type="entry name" value="FAD_binding_4"/>
    <property type="match status" value="1"/>
</dbReference>
<protein>
    <submittedName>
        <fullName evidence="7">FAD-binding oxidoreductase</fullName>
    </submittedName>
</protein>
<comment type="similarity">
    <text evidence="2">Belongs to the FAD-binding oxidoreductase/transferase type 4 family.</text>
</comment>
<dbReference type="InterPro" id="IPR036318">
    <property type="entry name" value="FAD-bd_PCMH-like_sf"/>
</dbReference>
<dbReference type="Gene3D" id="3.30.43.10">
    <property type="entry name" value="Uridine Diphospho-n-acetylenolpyruvylglucosamine Reductase, domain 2"/>
    <property type="match status" value="1"/>
</dbReference>
<dbReference type="Gene3D" id="3.30.70.2740">
    <property type="match status" value="1"/>
</dbReference>
<dbReference type="SUPFAM" id="SSF55103">
    <property type="entry name" value="FAD-linked oxidases, C-terminal domain"/>
    <property type="match status" value="1"/>
</dbReference>
<keyword evidence="8" id="KW-1185">Reference proteome</keyword>
<dbReference type="EMBL" id="JADFFK010000037">
    <property type="protein sequence ID" value="MBE9640558.1"/>
    <property type="molecule type" value="Genomic_DNA"/>
</dbReference>
<feature type="domain" description="FAD-binding PCMH-type" evidence="6">
    <location>
        <begin position="22"/>
        <end position="202"/>
    </location>
</feature>
<dbReference type="InterPro" id="IPR006094">
    <property type="entry name" value="Oxid_FAD_bind_N"/>
</dbReference>
<evidence type="ECO:0000256" key="2">
    <source>
        <dbReference type="ARBA" id="ARBA00008000"/>
    </source>
</evidence>
<evidence type="ECO:0000256" key="3">
    <source>
        <dbReference type="ARBA" id="ARBA00022630"/>
    </source>
</evidence>
<dbReference type="Pfam" id="PF02913">
    <property type="entry name" value="FAD-oxidase_C"/>
    <property type="match status" value="1"/>
</dbReference>
<dbReference type="InterPro" id="IPR051264">
    <property type="entry name" value="FAD-oxidored/transferase_4"/>
</dbReference>
<proteinExistence type="inferred from homology"/>
<organism evidence="7 8">
    <name type="scientific">Salipiger mangrovisoli</name>
    <dbReference type="NCBI Taxonomy" id="2865933"/>
    <lineage>
        <taxon>Bacteria</taxon>
        <taxon>Pseudomonadati</taxon>
        <taxon>Pseudomonadota</taxon>
        <taxon>Alphaproteobacteria</taxon>
        <taxon>Rhodobacterales</taxon>
        <taxon>Roseobacteraceae</taxon>
        <taxon>Salipiger</taxon>
    </lineage>
</organism>
<keyword evidence="4" id="KW-0274">FAD</keyword>
<name>A0ABR9XAE2_9RHOB</name>
<keyword evidence="3" id="KW-0285">Flavoprotein</keyword>
<evidence type="ECO:0000256" key="4">
    <source>
        <dbReference type="ARBA" id="ARBA00022827"/>
    </source>
</evidence>
<dbReference type="Gene3D" id="1.10.45.10">
    <property type="entry name" value="Vanillyl-alcohol Oxidase, Chain A, domain 4"/>
    <property type="match status" value="1"/>
</dbReference>
<accession>A0ABR9XAE2</accession>
<evidence type="ECO:0000256" key="1">
    <source>
        <dbReference type="ARBA" id="ARBA00001974"/>
    </source>
</evidence>
<dbReference type="PANTHER" id="PTHR43716">
    <property type="entry name" value="D-2-HYDROXYGLUTARATE DEHYDROGENASE, MITOCHONDRIAL"/>
    <property type="match status" value="1"/>
</dbReference>
<dbReference type="InterPro" id="IPR016167">
    <property type="entry name" value="FAD-bd_PCMH_sub1"/>
</dbReference>
<dbReference type="PANTHER" id="PTHR43716:SF1">
    <property type="entry name" value="D-2-HYDROXYGLUTARATE DEHYDROGENASE, MITOCHONDRIAL"/>
    <property type="match status" value="1"/>
</dbReference>
<dbReference type="InterPro" id="IPR016171">
    <property type="entry name" value="Vanillyl_alc_oxidase_C-sub2"/>
</dbReference>
<evidence type="ECO:0000259" key="6">
    <source>
        <dbReference type="PROSITE" id="PS51387"/>
    </source>
</evidence>
<dbReference type="InterPro" id="IPR016164">
    <property type="entry name" value="FAD-linked_Oxase-like_C"/>
</dbReference>
<dbReference type="InterPro" id="IPR016166">
    <property type="entry name" value="FAD-bd_PCMH"/>
</dbReference>
<comment type="cofactor">
    <cofactor evidence="1">
        <name>FAD</name>
        <dbReference type="ChEBI" id="CHEBI:57692"/>
    </cofactor>
</comment>
<comment type="caution">
    <text evidence="7">The sequence shown here is derived from an EMBL/GenBank/DDBJ whole genome shotgun (WGS) entry which is preliminary data.</text>
</comment>
<gene>
    <name evidence="7" type="ORF">IQ782_27275</name>
</gene>
<dbReference type="Gene3D" id="3.30.70.2190">
    <property type="match status" value="1"/>
</dbReference>
<dbReference type="Gene3D" id="3.30.465.10">
    <property type="match status" value="1"/>
</dbReference>
<keyword evidence="5" id="KW-0560">Oxidoreductase</keyword>
<dbReference type="SUPFAM" id="SSF56176">
    <property type="entry name" value="FAD-binding/transporter-associated domain-like"/>
    <property type="match status" value="1"/>
</dbReference>
<evidence type="ECO:0000313" key="7">
    <source>
        <dbReference type="EMBL" id="MBE9640558.1"/>
    </source>
</evidence>
<dbReference type="PROSITE" id="PS51387">
    <property type="entry name" value="FAD_PCMH"/>
    <property type="match status" value="1"/>
</dbReference>
<reference evidence="7 8" key="1">
    <citation type="journal article" date="2021" name="Int. J. Syst. Evol. Microbiol.">
        <title>Salipiger mangrovisoli sp. nov., isolated from mangrove soil and the proposal for the reclassification of Paraphaeobacter pallidus as Salipiger pallidus comb. nov.</title>
        <authorList>
            <person name="Du J."/>
            <person name="Liu Y."/>
            <person name="Pei T."/>
            <person name="Deng M.R."/>
            <person name="Zhu H."/>
        </authorList>
    </citation>
    <scope>NUCLEOTIDE SEQUENCE [LARGE SCALE GENOMIC DNA]</scope>
    <source>
        <strain evidence="7 8">6D45A</strain>
    </source>
</reference>
<sequence>MLRPDQIVTGARLSARDPGYCAASLDCGVLMLPESTAEVSTICSHANAAGIGLVPHGGLTGLVEGTASHPGQVAISIERMARVLRIDPDQRIAVVEAGTVLQDVIDAAADHGLMPGLDIPSRGSARIGGLLSTNAGGIRVLRYGMARQNVLGLEAVLANGEVLDAMNCLQKNNAGFDLKHLFIGAEGTLGIITRAVIALVPRPRETRVALVAAERFEDLAKLLGAARSRFDSQLLSFEVMWPEYYRHTTAQAGFGLLPLAADHPIYAILETGHWHPEPGDCPLTEFLGGAFEEGQIIDATVAQNEAQRSAIWRAREDGDSIEGHFGACIDYDIGMELSAMPAYVARLRARIAHTAPEHPPFFYGHIGDGNLHVTFGLPPERLAARALFDDAVYGSLDGVGATTVSAEHGIGEEKRAVLPLSRDATYLSVMAQLKACLDPKGIMNPGKVFPR</sequence>